<reference evidence="1 2" key="1">
    <citation type="submission" date="2017-02" db="EMBL/GenBank/DDBJ databases">
        <title>Blood Disease Bacterium A2-HR MARDI.</title>
        <authorList>
            <person name="Badrun R."/>
            <person name="Abu Bakar N."/>
            <person name="Laboh R."/>
        </authorList>
    </citation>
    <scope>NUCLEOTIDE SEQUENCE [LARGE SCALE GENOMIC DNA]</scope>
    <source>
        <strain evidence="1 2">A2-HR MARDI</strain>
    </source>
</reference>
<organism evidence="1 2">
    <name type="scientific">blood disease bacterium A2-HR MARDI</name>
    <dbReference type="NCBI Taxonomy" id="1944648"/>
    <lineage>
        <taxon>Bacteria</taxon>
        <taxon>Pseudomonadati</taxon>
        <taxon>Pseudomonadota</taxon>
        <taxon>Betaproteobacteria</taxon>
        <taxon>Burkholderiales</taxon>
        <taxon>Burkholderiaceae</taxon>
        <taxon>Ralstonia</taxon>
        <taxon>Ralstonia solanacearum species complex</taxon>
    </lineage>
</organism>
<dbReference type="InterPro" id="IPR014942">
    <property type="entry name" value="AbiEii"/>
</dbReference>
<dbReference type="RefSeq" id="WP_078222850.1">
    <property type="nucleotide sequence ID" value="NZ_CP019911.1"/>
</dbReference>
<name>A0A1U9VJX1_9RALS</name>
<gene>
    <name evidence="1" type="ORF">B0B51_14230</name>
</gene>
<sequence>MMPADLPLVPPDPQSATDYDDRTTVAVKSVLIEIGQLLGSFKGKFAVVGGAVPWLLLDNADMRHVGTLDVDLSLDAHALAEDDEYVNLVRVLQANGYHQPAGCRRFQLVRTVPATDGGAAIDVVVDFLMPRAVNLEKHKPPFLDDFAVQKADGVELGFEFATRVKLDGAMPDGGTNRVEVHVASIPALLAMKGYALNNRLKRKDAYDIDYCIRNYRGQGEALAEECRPLLASESALQGYRLIASKFNGVDDFGPTSVRQFLEDSDALGAMTPEQCQRDAFEQVDAWLKAIGLRQLDPPPE</sequence>
<dbReference type="AlphaFoldDB" id="A0A1U9VJX1"/>
<proteinExistence type="predicted"/>
<dbReference type="Pfam" id="PF08843">
    <property type="entry name" value="AbiEii"/>
    <property type="match status" value="1"/>
</dbReference>
<dbReference type="EMBL" id="CP019911">
    <property type="protein sequence ID" value="AQW30994.1"/>
    <property type="molecule type" value="Genomic_DNA"/>
</dbReference>
<protein>
    <recommendedName>
        <fullName evidence="3">Nucleotidyl transferase AbiEii/AbiGii toxin family protein</fullName>
    </recommendedName>
</protein>
<evidence type="ECO:0008006" key="3">
    <source>
        <dbReference type="Google" id="ProtNLM"/>
    </source>
</evidence>
<accession>A0A1U9VJX1</accession>
<dbReference type="Proteomes" id="UP000189628">
    <property type="component" value="Chromosome"/>
</dbReference>
<evidence type="ECO:0000313" key="1">
    <source>
        <dbReference type="EMBL" id="AQW30994.1"/>
    </source>
</evidence>
<evidence type="ECO:0000313" key="2">
    <source>
        <dbReference type="Proteomes" id="UP000189628"/>
    </source>
</evidence>